<comment type="subcellular location">
    <subcellularLocation>
        <location evidence="1">Nucleus</location>
    </subcellularLocation>
</comment>
<feature type="region of interest" description="Disordered" evidence="7">
    <location>
        <begin position="472"/>
        <end position="549"/>
    </location>
</feature>
<sequence>MERRSNNGITDANEAPVPHTNGGASGLNPHLVAPDAMAAVMTPGRAFVSDPSLAAAAISDPPAVVPMAFSNNGGLALSDKAITADEIALYDRQIRLWGMAAQAKIQSANILLITIRALANEIAKNLVLAGIGSLTVLDDAAVAEADLGAQFLLSEVESPVGQNRAEAASAALRKLNPRVRIHVDSEGVKTKVPSYFANFDIVIATDLDPDSFNLINTATRLNGKAFYAAGTHGMYGFIFSDLIEHDYVIERDLGNVATELKQETRTRSIVDVKTKKEGPKVIESVTKRELYSTWFLASDVAGLPEEYTKSKRRLRSVTPTLSCLRALWEFVQIQSGRLPGNREDLKLFTQIATQKHKVLSLPGETLKPEFLRSFLQNLGSEIAPVAAILGGQLAQDVINVLGQKQQPIQNMVIFDGTTMEALMYPLHPEGILGASLLSLGGGVDTLVPDGGMMIPPDAPIALDGSVAVPPLDPTALARPQGMPAGASPAVTNADLARPSDHTAVTQADAGPVSMPAPASASMPVAGAGPAPPAAESQQQQMPTDSQGAP</sequence>
<evidence type="ECO:0000256" key="1">
    <source>
        <dbReference type="ARBA" id="ARBA00004123"/>
    </source>
</evidence>
<dbReference type="InterPro" id="IPR035985">
    <property type="entry name" value="Ubiquitin-activating_enz"/>
</dbReference>
<comment type="pathway">
    <text evidence="2">Protein modification; protein sumoylation.</text>
</comment>
<feature type="compositionally biased region" description="Polar residues" evidence="7">
    <location>
        <begin position="535"/>
        <end position="549"/>
    </location>
</feature>
<comment type="similarity">
    <text evidence="3">Belongs to the ubiquitin-activating E1 family.</text>
</comment>
<dbReference type="GO" id="GO:0019948">
    <property type="term" value="F:SUMO activating enzyme activity"/>
    <property type="evidence" value="ECO:0007669"/>
    <property type="project" value="TreeGrafter"/>
</dbReference>
<comment type="caution">
    <text evidence="9">The sequence shown here is derived from an EMBL/GenBank/DDBJ whole genome shotgun (WGS) entry which is preliminary data.</text>
</comment>
<evidence type="ECO:0000256" key="4">
    <source>
        <dbReference type="ARBA" id="ARBA00022786"/>
    </source>
</evidence>
<dbReference type="Pfam" id="PF00899">
    <property type="entry name" value="ThiF"/>
    <property type="match status" value="1"/>
</dbReference>
<dbReference type="PRINTS" id="PR01849">
    <property type="entry name" value="UBIQUITINACT"/>
</dbReference>
<feature type="region of interest" description="Disordered" evidence="7">
    <location>
        <begin position="1"/>
        <end position="26"/>
    </location>
</feature>
<keyword evidence="4" id="KW-0833">Ubl conjugation pathway</keyword>
<dbReference type="InterPro" id="IPR000594">
    <property type="entry name" value="ThiF_NAD_FAD-bd"/>
</dbReference>
<keyword evidence="10" id="KW-1185">Reference proteome</keyword>
<keyword evidence="5" id="KW-0539">Nucleus</keyword>
<dbReference type="CDD" id="cd01492">
    <property type="entry name" value="Aos1_SUMO"/>
    <property type="match status" value="1"/>
</dbReference>
<dbReference type="GO" id="GO:0005737">
    <property type="term" value="C:cytoplasm"/>
    <property type="evidence" value="ECO:0007669"/>
    <property type="project" value="TreeGrafter"/>
</dbReference>
<organism evidence="9 10">
    <name type="scientific">Trichoderma cornu-damae</name>
    <dbReference type="NCBI Taxonomy" id="654480"/>
    <lineage>
        <taxon>Eukaryota</taxon>
        <taxon>Fungi</taxon>
        <taxon>Dikarya</taxon>
        <taxon>Ascomycota</taxon>
        <taxon>Pezizomycotina</taxon>
        <taxon>Sordariomycetes</taxon>
        <taxon>Hypocreomycetidae</taxon>
        <taxon>Hypocreales</taxon>
        <taxon>Hypocreaceae</taxon>
        <taxon>Trichoderma</taxon>
    </lineage>
</organism>
<dbReference type="OrthoDB" id="1708823at2759"/>
<evidence type="ECO:0000259" key="8">
    <source>
        <dbReference type="Pfam" id="PF00899"/>
    </source>
</evidence>
<evidence type="ECO:0000313" key="10">
    <source>
        <dbReference type="Proteomes" id="UP000827724"/>
    </source>
</evidence>
<dbReference type="GO" id="GO:0016925">
    <property type="term" value="P:protein sumoylation"/>
    <property type="evidence" value="ECO:0007669"/>
    <property type="project" value="TreeGrafter"/>
</dbReference>
<feature type="compositionally biased region" description="Polar residues" evidence="7">
    <location>
        <begin position="1"/>
        <end position="10"/>
    </location>
</feature>
<evidence type="ECO:0000256" key="2">
    <source>
        <dbReference type="ARBA" id="ARBA00004718"/>
    </source>
</evidence>
<evidence type="ECO:0000256" key="7">
    <source>
        <dbReference type="SAM" id="MobiDB-lite"/>
    </source>
</evidence>
<evidence type="ECO:0000256" key="3">
    <source>
        <dbReference type="ARBA" id="ARBA00005673"/>
    </source>
</evidence>
<accession>A0A9P8QH81</accession>
<dbReference type="PANTHER" id="PTHR10953">
    <property type="entry name" value="UBIQUITIN-ACTIVATING ENZYME E1"/>
    <property type="match status" value="1"/>
</dbReference>
<gene>
    <name evidence="9" type="ORF">Trco_006802</name>
</gene>
<dbReference type="SUPFAM" id="SSF69572">
    <property type="entry name" value="Activating enzymes of the ubiquitin-like proteins"/>
    <property type="match status" value="1"/>
</dbReference>
<protein>
    <recommendedName>
        <fullName evidence="6">Ubiquitin-like 1-activating enzyme E1A</fullName>
    </recommendedName>
</protein>
<dbReference type="GO" id="GO:0031510">
    <property type="term" value="C:SUMO activating enzyme complex"/>
    <property type="evidence" value="ECO:0007669"/>
    <property type="project" value="TreeGrafter"/>
</dbReference>
<name>A0A9P8QH81_9HYPO</name>
<dbReference type="InterPro" id="IPR045886">
    <property type="entry name" value="ThiF/MoeB/HesA"/>
</dbReference>
<evidence type="ECO:0000313" key="9">
    <source>
        <dbReference type="EMBL" id="KAH6605095.1"/>
    </source>
</evidence>
<feature type="domain" description="THIF-type NAD/FAD binding fold" evidence="8">
    <location>
        <begin position="90"/>
        <end position="420"/>
    </location>
</feature>
<proteinExistence type="inferred from homology"/>
<feature type="compositionally biased region" description="Low complexity" evidence="7">
    <location>
        <begin position="509"/>
        <end position="528"/>
    </location>
</feature>
<evidence type="ECO:0000256" key="6">
    <source>
        <dbReference type="ARBA" id="ARBA00044354"/>
    </source>
</evidence>
<evidence type="ECO:0000256" key="5">
    <source>
        <dbReference type="ARBA" id="ARBA00023242"/>
    </source>
</evidence>
<dbReference type="EMBL" id="JAIWOZ010000005">
    <property type="protein sequence ID" value="KAH6605095.1"/>
    <property type="molecule type" value="Genomic_DNA"/>
</dbReference>
<dbReference type="PANTHER" id="PTHR10953:SF162">
    <property type="entry name" value="SUMO-ACTIVATING ENZYME SUBUNIT 1"/>
    <property type="match status" value="1"/>
</dbReference>
<dbReference type="Proteomes" id="UP000827724">
    <property type="component" value="Unassembled WGS sequence"/>
</dbReference>
<dbReference type="InterPro" id="IPR000011">
    <property type="entry name" value="UBQ/SUMO-activ_enz_E1-like"/>
</dbReference>
<dbReference type="Gene3D" id="3.40.50.720">
    <property type="entry name" value="NAD(P)-binding Rossmann-like Domain"/>
    <property type="match status" value="1"/>
</dbReference>
<reference evidence="9" key="1">
    <citation type="submission" date="2021-08" db="EMBL/GenBank/DDBJ databases">
        <title>Chromosome-Level Trichoderma cornu-damae using Hi-C Data.</title>
        <authorList>
            <person name="Kim C.S."/>
        </authorList>
    </citation>
    <scope>NUCLEOTIDE SEQUENCE</scope>
    <source>
        <strain evidence="9">KA19-0412C</strain>
    </source>
</reference>
<dbReference type="AlphaFoldDB" id="A0A9P8QH81"/>